<evidence type="ECO:0000313" key="3">
    <source>
        <dbReference type="Proteomes" id="UP000054721"/>
    </source>
</evidence>
<evidence type="ECO:0000256" key="1">
    <source>
        <dbReference type="SAM" id="Phobius"/>
    </source>
</evidence>
<keyword evidence="1" id="KW-0812">Transmembrane</keyword>
<dbReference type="Proteomes" id="UP000054721">
    <property type="component" value="Unassembled WGS sequence"/>
</dbReference>
<keyword evidence="1" id="KW-0472">Membrane</keyword>
<proteinExistence type="predicted"/>
<dbReference type="OrthoDB" id="2015098at2759"/>
<organism evidence="2 3">
    <name type="scientific">Trichinella nativa</name>
    <dbReference type="NCBI Taxonomy" id="6335"/>
    <lineage>
        <taxon>Eukaryota</taxon>
        <taxon>Metazoa</taxon>
        <taxon>Ecdysozoa</taxon>
        <taxon>Nematoda</taxon>
        <taxon>Enoplea</taxon>
        <taxon>Dorylaimia</taxon>
        <taxon>Trichinellida</taxon>
        <taxon>Trichinellidae</taxon>
        <taxon>Trichinella</taxon>
    </lineage>
</organism>
<gene>
    <name evidence="2" type="ORF">T02_3025</name>
</gene>
<comment type="caution">
    <text evidence="2">The sequence shown here is derived from an EMBL/GenBank/DDBJ whole genome shotgun (WGS) entry which is preliminary data.</text>
</comment>
<name>A0A0V1KS43_9BILA</name>
<evidence type="ECO:0000313" key="2">
    <source>
        <dbReference type="EMBL" id="KRZ50200.1"/>
    </source>
</evidence>
<keyword evidence="3" id="KW-1185">Reference proteome</keyword>
<feature type="transmembrane region" description="Helical" evidence="1">
    <location>
        <begin position="54"/>
        <end position="73"/>
    </location>
</feature>
<keyword evidence="1" id="KW-1133">Transmembrane helix</keyword>
<protein>
    <submittedName>
        <fullName evidence="2">Uncharacterized protein</fullName>
    </submittedName>
</protein>
<accession>A0A0V1KS43</accession>
<reference evidence="2 3" key="1">
    <citation type="submission" date="2015-05" db="EMBL/GenBank/DDBJ databases">
        <title>Evolution of Trichinella species and genotypes.</title>
        <authorList>
            <person name="Korhonen P.K."/>
            <person name="Edoardo P."/>
            <person name="Giuseppe L.R."/>
            <person name="Gasser R.B."/>
        </authorList>
    </citation>
    <scope>NUCLEOTIDE SEQUENCE [LARGE SCALE GENOMIC DNA]</scope>
    <source>
        <strain evidence="2">ISS10</strain>
    </source>
</reference>
<sequence>MNYHIFGIDSSFECDFKQCSFTSAVTLMVNGLRGIRKTVGSVDKIATRIPASSNILAICILPSAVLSLCGLLFEFSAELPFSPMLPHLNAQIASLIK</sequence>
<dbReference type="EMBL" id="JYDW01000275">
    <property type="protein sequence ID" value="KRZ50200.1"/>
    <property type="molecule type" value="Genomic_DNA"/>
</dbReference>
<dbReference type="AlphaFoldDB" id="A0A0V1KS43"/>